<dbReference type="PANTHER" id="PTHR30346:SF26">
    <property type="entry name" value="HYDROGEN PEROXIDE-INDUCIBLE GENES ACTIVATOR"/>
    <property type="match status" value="1"/>
</dbReference>
<dbReference type="InterPro" id="IPR000847">
    <property type="entry name" value="LysR_HTH_N"/>
</dbReference>
<evidence type="ECO:0000259" key="6">
    <source>
        <dbReference type="PROSITE" id="PS50931"/>
    </source>
</evidence>
<evidence type="ECO:0000313" key="7">
    <source>
        <dbReference type="EMBL" id="PZX12791.1"/>
    </source>
</evidence>
<dbReference type="Gene3D" id="1.10.10.10">
    <property type="entry name" value="Winged helix-like DNA-binding domain superfamily/Winged helix DNA-binding domain"/>
    <property type="match status" value="1"/>
</dbReference>
<dbReference type="InterPro" id="IPR005119">
    <property type="entry name" value="LysR_subst-bd"/>
</dbReference>
<comment type="caution">
    <text evidence="7">The sequence shown here is derived from an EMBL/GenBank/DDBJ whole genome shotgun (WGS) entry which is preliminary data.</text>
</comment>
<proteinExistence type="inferred from homology"/>
<dbReference type="PROSITE" id="PS50931">
    <property type="entry name" value="HTH_LYSR"/>
    <property type="match status" value="1"/>
</dbReference>
<dbReference type="Gene3D" id="3.40.190.10">
    <property type="entry name" value="Periplasmic binding protein-like II"/>
    <property type="match status" value="2"/>
</dbReference>
<dbReference type="AlphaFoldDB" id="A0A2W7MYQ0"/>
<dbReference type="Pfam" id="PF03466">
    <property type="entry name" value="LysR_substrate"/>
    <property type="match status" value="1"/>
</dbReference>
<dbReference type="GO" id="GO:0032993">
    <property type="term" value="C:protein-DNA complex"/>
    <property type="evidence" value="ECO:0007669"/>
    <property type="project" value="TreeGrafter"/>
</dbReference>
<feature type="domain" description="HTH lysR-type" evidence="6">
    <location>
        <begin position="1"/>
        <end position="59"/>
    </location>
</feature>
<dbReference type="PANTHER" id="PTHR30346">
    <property type="entry name" value="TRANSCRIPTIONAL DUAL REGULATOR HCAR-RELATED"/>
    <property type="match status" value="1"/>
</dbReference>
<keyword evidence="2" id="KW-0805">Transcription regulation</keyword>
<dbReference type="Pfam" id="PF00126">
    <property type="entry name" value="HTH_1"/>
    <property type="match status" value="1"/>
</dbReference>
<protein>
    <submittedName>
        <fullName evidence="7">LysR family hydrogen peroxide-inducible transcriptional activator</fullName>
    </submittedName>
</protein>
<accession>A0A2W7MYQ0</accession>
<sequence length="306" mass="32785">MTTLRQLSFLVALDETCSFSQAAGRCHVTQSTFSAGIRELEEGLGIQVAERTRQSVSMTPLGNDLAARARDVLASVADLEDHAAREAGTGGALLRMGVIPTVGPFVLPRALPLIREHLPGLKVSLREELTDSLIEALLAGRLDLVLMALPHPVPARVETRALFEDSYHLATRVDHPLANAGIVDGEDLSGRRLLLLDRGHCLQRHALSAFPEALLGEDESFAATSLPTLAAMVEEGLGITLLPDLAIAAGAVTGQHLSLTALRGARPREIVLAWRKSSARAETFDRIGGCLREARDGLFAEAHWPA</sequence>
<evidence type="ECO:0000256" key="1">
    <source>
        <dbReference type="ARBA" id="ARBA00009437"/>
    </source>
</evidence>
<evidence type="ECO:0000256" key="2">
    <source>
        <dbReference type="ARBA" id="ARBA00023015"/>
    </source>
</evidence>
<organism evidence="7 8">
    <name type="scientific">Palleronia aestuarii</name>
    <dbReference type="NCBI Taxonomy" id="568105"/>
    <lineage>
        <taxon>Bacteria</taxon>
        <taxon>Pseudomonadati</taxon>
        <taxon>Pseudomonadota</taxon>
        <taxon>Alphaproteobacteria</taxon>
        <taxon>Rhodobacterales</taxon>
        <taxon>Roseobacteraceae</taxon>
        <taxon>Palleronia</taxon>
    </lineage>
</organism>
<reference evidence="7 8" key="1">
    <citation type="submission" date="2018-06" db="EMBL/GenBank/DDBJ databases">
        <title>Genomic Encyclopedia of Archaeal and Bacterial Type Strains, Phase II (KMG-II): from individual species to whole genera.</title>
        <authorList>
            <person name="Goeker M."/>
        </authorList>
    </citation>
    <scope>NUCLEOTIDE SEQUENCE [LARGE SCALE GENOMIC DNA]</scope>
    <source>
        <strain evidence="7 8">DSM 22009</strain>
    </source>
</reference>
<dbReference type="GO" id="GO:0003700">
    <property type="term" value="F:DNA-binding transcription factor activity"/>
    <property type="evidence" value="ECO:0007669"/>
    <property type="project" value="InterPro"/>
</dbReference>
<dbReference type="InterPro" id="IPR036390">
    <property type="entry name" value="WH_DNA-bd_sf"/>
</dbReference>
<dbReference type="RefSeq" id="WP_111538548.1">
    <property type="nucleotide sequence ID" value="NZ_QKZL01000022.1"/>
</dbReference>
<keyword evidence="8" id="KW-1185">Reference proteome</keyword>
<dbReference type="GO" id="GO:0003677">
    <property type="term" value="F:DNA binding"/>
    <property type="evidence" value="ECO:0007669"/>
    <property type="project" value="UniProtKB-KW"/>
</dbReference>
<keyword evidence="4" id="KW-0010">Activator</keyword>
<dbReference type="CDD" id="cd08411">
    <property type="entry name" value="PBP2_OxyR"/>
    <property type="match status" value="1"/>
</dbReference>
<evidence type="ECO:0000256" key="4">
    <source>
        <dbReference type="ARBA" id="ARBA00023159"/>
    </source>
</evidence>
<keyword evidence="5" id="KW-0804">Transcription</keyword>
<evidence type="ECO:0000256" key="5">
    <source>
        <dbReference type="ARBA" id="ARBA00023163"/>
    </source>
</evidence>
<evidence type="ECO:0000256" key="3">
    <source>
        <dbReference type="ARBA" id="ARBA00023125"/>
    </source>
</evidence>
<gene>
    <name evidence="7" type="ORF">LX81_03498</name>
</gene>
<dbReference type="EMBL" id="QKZL01000022">
    <property type="protein sequence ID" value="PZX12791.1"/>
    <property type="molecule type" value="Genomic_DNA"/>
</dbReference>
<dbReference type="Proteomes" id="UP000248916">
    <property type="component" value="Unassembled WGS sequence"/>
</dbReference>
<dbReference type="SUPFAM" id="SSF46785">
    <property type="entry name" value="Winged helix' DNA-binding domain"/>
    <property type="match status" value="1"/>
</dbReference>
<dbReference type="OrthoDB" id="9775392at2"/>
<dbReference type="InterPro" id="IPR036388">
    <property type="entry name" value="WH-like_DNA-bd_sf"/>
</dbReference>
<comment type="similarity">
    <text evidence="1">Belongs to the LysR transcriptional regulatory family.</text>
</comment>
<dbReference type="SUPFAM" id="SSF53850">
    <property type="entry name" value="Periplasmic binding protein-like II"/>
    <property type="match status" value="1"/>
</dbReference>
<keyword evidence="3" id="KW-0238">DNA-binding</keyword>
<name>A0A2W7MYQ0_9RHOB</name>
<evidence type="ECO:0000313" key="8">
    <source>
        <dbReference type="Proteomes" id="UP000248916"/>
    </source>
</evidence>